<dbReference type="Proteomes" id="UP001150569">
    <property type="component" value="Unassembled WGS sequence"/>
</dbReference>
<accession>A0A9W7ZFU1</accession>
<evidence type="ECO:0000313" key="2">
    <source>
        <dbReference type="Proteomes" id="UP001150569"/>
    </source>
</evidence>
<sequence length="426" mass="47830">MYQGDSATRGEPLFRHWLNGESDTGVEKRTDAEIATDYDLYAAGDDNEIIEVMRSAHVPAPQTETGVGNQSPPSNEVLLKAGRDRLDYQRLRDDYLDKNVRDEDVERIKEYTATYIEPIAEHLVKDIFYRQVLHNILRTLGITPLGNKYIDSRNIKDVAYPLASEANDPNVELVGDTDVNAYERALTETRVQLGGRGIKILALALQALRRQLGQINEAVKATKLRDITYGASPADKHFLFPLALIAGDIDQLIEMRKNLLSSLGRFGIANMLHKDSVIPPGHLQFAELLANYKRWISSIPIETPVNALTTGPEVLNHYSEWSRQPSFRQNHESVINKHINSLAQVFDRSVTVAFAFMGQVETLQQYLAKPNHRVLKSLLKEKCKNTGSITPFQNDLPVYIGADKELYFLTYDPVFTAGPAAAPQTE</sequence>
<protein>
    <submittedName>
        <fullName evidence="1">Uncharacterized protein</fullName>
    </submittedName>
</protein>
<evidence type="ECO:0000313" key="1">
    <source>
        <dbReference type="EMBL" id="KAJ1906158.1"/>
    </source>
</evidence>
<organism evidence="1 2">
    <name type="scientific">Tieghemiomyces parasiticus</name>
    <dbReference type="NCBI Taxonomy" id="78921"/>
    <lineage>
        <taxon>Eukaryota</taxon>
        <taxon>Fungi</taxon>
        <taxon>Fungi incertae sedis</taxon>
        <taxon>Zoopagomycota</taxon>
        <taxon>Kickxellomycotina</taxon>
        <taxon>Dimargaritomycetes</taxon>
        <taxon>Dimargaritales</taxon>
        <taxon>Dimargaritaceae</taxon>
        <taxon>Tieghemiomyces</taxon>
    </lineage>
</organism>
<comment type="caution">
    <text evidence="1">The sequence shown here is derived from an EMBL/GenBank/DDBJ whole genome shotgun (WGS) entry which is preliminary data.</text>
</comment>
<name>A0A9W7ZFU1_9FUNG</name>
<dbReference type="AlphaFoldDB" id="A0A9W7ZFU1"/>
<reference evidence="1" key="1">
    <citation type="submission" date="2022-07" db="EMBL/GenBank/DDBJ databases">
        <title>Phylogenomic reconstructions and comparative analyses of Kickxellomycotina fungi.</title>
        <authorList>
            <person name="Reynolds N.K."/>
            <person name="Stajich J.E."/>
            <person name="Barry K."/>
            <person name="Grigoriev I.V."/>
            <person name="Crous P."/>
            <person name="Smith M.E."/>
        </authorList>
    </citation>
    <scope>NUCLEOTIDE SEQUENCE</scope>
    <source>
        <strain evidence="1">RSA 861</strain>
    </source>
</reference>
<proteinExistence type="predicted"/>
<dbReference type="EMBL" id="JANBPT010001633">
    <property type="protein sequence ID" value="KAJ1906158.1"/>
    <property type="molecule type" value="Genomic_DNA"/>
</dbReference>
<gene>
    <name evidence="1" type="ORF">IWQ60_012144</name>
</gene>
<keyword evidence="2" id="KW-1185">Reference proteome</keyword>